<reference evidence="2 3" key="1">
    <citation type="journal article" date="2017" name="G3 (Bethesda)">
        <title>First Draft Genome Sequence of the Pathogenic Fungus Lomentospora prolificans (Formerly Scedosporium prolificans).</title>
        <authorList>
            <person name="Luo R."/>
            <person name="Zimin A."/>
            <person name="Workman R."/>
            <person name="Fan Y."/>
            <person name="Pertea G."/>
            <person name="Grossman N."/>
            <person name="Wear M.P."/>
            <person name="Jia B."/>
            <person name="Miller H."/>
            <person name="Casadevall A."/>
            <person name="Timp W."/>
            <person name="Zhang S.X."/>
            <person name="Salzberg S.L."/>
        </authorList>
    </citation>
    <scope>NUCLEOTIDE SEQUENCE [LARGE SCALE GENOMIC DNA]</scope>
    <source>
        <strain evidence="2 3">JHH-5317</strain>
    </source>
</reference>
<dbReference type="Proteomes" id="UP000233524">
    <property type="component" value="Unassembled WGS sequence"/>
</dbReference>
<gene>
    <name evidence="2" type="ORF">jhhlp_002679</name>
</gene>
<feature type="compositionally biased region" description="Polar residues" evidence="1">
    <location>
        <begin position="592"/>
        <end position="618"/>
    </location>
</feature>
<sequence length="869" mass="96420">MDLGDALSIAKVAWEVYNYGWAPELRASTNYASFGSEVRHLAENLDLLANVVHRADKSLRENGGRAVDKLRWDPNSLSEIIGDYVTTLRECHELLEDNNKFGAATNNPLRNIEWNSLVQGRVDRLRTRIQMHSVSIQTVLKPFEIDLLSRVHEDLSRRIGAVYDEVREVRHELRCLIGVLVPDLKTALDEKAARSIHLLAVPPNLELEFEDDFVLHSACQVDQFPPLRDMADTFIHRLDKSTVEFKPGLTVHERIPPVVQYLNLLKCVFLMGKMKQSPELQNAYELSHWPSYVMELENKLSEQCERFSRGLIAPSLDAVDGDMLDLWVEEAPKPLIEAVTSNVMMEELVNVPLFSASPNVSKKLRLLRHMGSHDERFRLVISAVERPARGAPRQEHIPVDFDIRSSTLNPVYALSNTFRPPFEMILSTNNQIFPLAFCTLGDALEFQQGVTGFKVVDDYCQTHTTASFVVEGQGGSLIEEASVQLWLHRRIAGSLVTDSAEFPSLVDRPMSISNPSSPRVMSPSFTLQSPVVDYGSPSPLTDARTSDFPLTSDFGRMSLSSSPGQIHSPVMGNGHHQTQPHSSPLPSAPYFPSTNIKPASTVTSFGPLSTSPAQETTASSRKDSLFSSSRWRKKSRGFSMSSRTTTTTAASTNTQKSTSSSASEGTVTIINGAGRAQAAFFYTKPLKPLLVLFTQNTGTGQRGTVVVAVDEKTIPNPQRCWCQQGTAPTGGPCKITAIEQSEGAKHLEARRLHNSTGEWDLLPLAAARRTEVRGLGGAQWKGLNRLSILFQQPEARLLFGGTFCKCPHQTQGQVLQCMGKGHLGLLGQVRTSYRNQRTQWYNSRYKNTTHIVNRSLNEGPGKLGWDGLP</sequence>
<dbReference type="OrthoDB" id="5400409at2759"/>
<comment type="caution">
    <text evidence="2">The sequence shown here is derived from an EMBL/GenBank/DDBJ whole genome shotgun (WGS) entry which is preliminary data.</text>
</comment>
<dbReference type="AlphaFoldDB" id="A0A2N3NET7"/>
<evidence type="ECO:0000313" key="2">
    <source>
        <dbReference type="EMBL" id="PKS10921.1"/>
    </source>
</evidence>
<proteinExistence type="predicted"/>
<dbReference type="InParanoid" id="A0A2N3NET7"/>
<dbReference type="VEuPathDB" id="FungiDB:jhhlp_002679"/>
<evidence type="ECO:0000313" key="3">
    <source>
        <dbReference type="Proteomes" id="UP000233524"/>
    </source>
</evidence>
<protein>
    <submittedName>
        <fullName evidence="2">Uncharacterized protein</fullName>
    </submittedName>
</protein>
<feature type="compositionally biased region" description="Low complexity" evidence="1">
    <location>
        <begin position="639"/>
        <end position="664"/>
    </location>
</feature>
<dbReference type="EMBL" id="NLAX01000008">
    <property type="protein sequence ID" value="PKS10921.1"/>
    <property type="molecule type" value="Genomic_DNA"/>
</dbReference>
<keyword evidence="3" id="KW-1185">Reference proteome</keyword>
<feature type="region of interest" description="Disordered" evidence="1">
    <location>
        <begin position="552"/>
        <end position="664"/>
    </location>
</feature>
<organism evidence="2 3">
    <name type="scientific">Lomentospora prolificans</name>
    <dbReference type="NCBI Taxonomy" id="41688"/>
    <lineage>
        <taxon>Eukaryota</taxon>
        <taxon>Fungi</taxon>
        <taxon>Dikarya</taxon>
        <taxon>Ascomycota</taxon>
        <taxon>Pezizomycotina</taxon>
        <taxon>Sordariomycetes</taxon>
        <taxon>Hypocreomycetidae</taxon>
        <taxon>Microascales</taxon>
        <taxon>Microascaceae</taxon>
        <taxon>Lomentospora</taxon>
    </lineage>
</organism>
<evidence type="ECO:0000256" key="1">
    <source>
        <dbReference type="SAM" id="MobiDB-lite"/>
    </source>
</evidence>
<accession>A0A2N3NET7</accession>
<feature type="compositionally biased region" description="Polar residues" evidence="1">
    <location>
        <begin position="575"/>
        <end position="585"/>
    </location>
</feature>
<name>A0A2N3NET7_9PEZI</name>